<dbReference type="AlphaFoldDB" id="A0A8S9YER5"/>
<proteinExistence type="predicted"/>
<protein>
    <submittedName>
        <fullName evidence="1">Uncharacterized protein</fullName>
    </submittedName>
</protein>
<evidence type="ECO:0000313" key="2">
    <source>
        <dbReference type="Proteomes" id="UP000822476"/>
    </source>
</evidence>
<dbReference type="OrthoDB" id="6269430at2759"/>
<dbReference type="EMBL" id="JTDE01007604">
    <property type="protein sequence ID" value="KAF7238084.1"/>
    <property type="molecule type" value="Genomic_DNA"/>
</dbReference>
<dbReference type="Proteomes" id="UP000822476">
    <property type="component" value="Unassembled WGS sequence"/>
</dbReference>
<gene>
    <name evidence="1" type="ORF">EG68_11168</name>
</gene>
<reference evidence="1" key="1">
    <citation type="submission" date="2019-07" db="EMBL/GenBank/DDBJ databases">
        <title>Annotation for the trematode Paragonimus miyazaki's.</title>
        <authorList>
            <person name="Choi Y.-J."/>
        </authorList>
    </citation>
    <scope>NUCLEOTIDE SEQUENCE</scope>
    <source>
        <strain evidence="1">Japan</strain>
    </source>
</reference>
<accession>A0A8S9YER5</accession>
<sequence>MLHSRLAEGIQPVDGSLADYEELCYEGVFRFFLPQHYIYDHKHQLVTVSHRLFRCDNDTQDNTMPSGNFVENESLLELATQIGENDRLHNDLWTINCYIRPSTIGVYLLYVFSKTNFYKHNLTKVAQIEFRRGEQKTEIASQILDMLCMLKIVVRKSWPNPQPFPAGSSHIWGRIHWNEFGFQFYATFSSPHIAHIFVQFKFSYVTTVFMDGDSG</sequence>
<evidence type="ECO:0000313" key="1">
    <source>
        <dbReference type="EMBL" id="KAF7238084.1"/>
    </source>
</evidence>
<name>A0A8S9YER5_9TREM</name>
<organism evidence="1 2">
    <name type="scientific">Paragonimus skrjabini miyazakii</name>
    <dbReference type="NCBI Taxonomy" id="59628"/>
    <lineage>
        <taxon>Eukaryota</taxon>
        <taxon>Metazoa</taxon>
        <taxon>Spiralia</taxon>
        <taxon>Lophotrochozoa</taxon>
        <taxon>Platyhelminthes</taxon>
        <taxon>Trematoda</taxon>
        <taxon>Digenea</taxon>
        <taxon>Plagiorchiida</taxon>
        <taxon>Troglotremata</taxon>
        <taxon>Troglotrematidae</taxon>
        <taxon>Paragonimus</taxon>
    </lineage>
</organism>
<comment type="caution">
    <text evidence="1">The sequence shown here is derived from an EMBL/GenBank/DDBJ whole genome shotgun (WGS) entry which is preliminary data.</text>
</comment>
<keyword evidence="2" id="KW-1185">Reference proteome</keyword>